<sequence length="96" mass="11438">NLWSKEELQDLEKFFELKVVCYPYKLNNMTSFLKIISAEQMILKDFIQIMRLELHNDPSHRWNVEWCLTVPPGDQRRKQLLGTPAVVAENNKVLFF</sequence>
<feature type="domain" description="Mediator of RNA polymerase II transcription subunit 14 C-terminal" evidence="1">
    <location>
        <begin position="37"/>
        <end position="96"/>
    </location>
</feature>
<dbReference type="GO" id="GO:0070847">
    <property type="term" value="C:core mediator complex"/>
    <property type="evidence" value="ECO:0007669"/>
    <property type="project" value="TreeGrafter"/>
</dbReference>
<name>A0A7D9K2C2_PARCT</name>
<dbReference type="EMBL" id="CACRXK020025476">
    <property type="protein sequence ID" value="CAB4039499.1"/>
    <property type="molecule type" value="Genomic_DNA"/>
</dbReference>
<dbReference type="GO" id="GO:0003712">
    <property type="term" value="F:transcription coregulator activity"/>
    <property type="evidence" value="ECO:0007669"/>
    <property type="project" value="InterPro"/>
</dbReference>
<dbReference type="PANTHER" id="PTHR12809:SF2">
    <property type="entry name" value="MEDIATOR OF RNA POLYMERASE II TRANSCRIPTION SUBUNIT 14"/>
    <property type="match status" value="1"/>
</dbReference>
<organism evidence="2 3">
    <name type="scientific">Paramuricea clavata</name>
    <name type="common">Red gorgonian</name>
    <name type="synonym">Violescent sea-whip</name>
    <dbReference type="NCBI Taxonomy" id="317549"/>
    <lineage>
        <taxon>Eukaryota</taxon>
        <taxon>Metazoa</taxon>
        <taxon>Cnidaria</taxon>
        <taxon>Anthozoa</taxon>
        <taxon>Octocorallia</taxon>
        <taxon>Malacalcyonacea</taxon>
        <taxon>Plexauridae</taxon>
        <taxon>Paramuricea</taxon>
    </lineage>
</organism>
<dbReference type="GO" id="GO:0016592">
    <property type="term" value="C:mediator complex"/>
    <property type="evidence" value="ECO:0007669"/>
    <property type="project" value="InterPro"/>
</dbReference>
<proteinExistence type="predicted"/>
<dbReference type="AlphaFoldDB" id="A0A7D9K2C2"/>
<dbReference type="PANTHER" id="PTHR12809">
    <property type="entry name" value="MEDIATOR COMPLEX SUBUNIT"/>
    <property type="match status" value="1"/>
</dbReference>
<evidence type="ECO:0000259" key="1">
    <source>
        <dbReference type="Pfam" id="PF25069"/>
    </source>
</evidence>
<dbReference type="Pfam" id="PF25069">
    <property type="entry name" value="Med14_C"/>
    <property type="match status" value="1"/>
</dbReference>
<evidence type="ECO:0000313" key="3">
    <source>
        <dbReference type="Proteomes" id="UP001152795"/>
    </source>
</evidence>
<reference evidence="2" key="1">
    <citation type="submission" date="2020-04" db="EMBL/GenBank/DDBJ databases">
        <authorList>
            <person name="Alioto T."/>
            <person name="Alioto T."/>
            <person name="Gomez Garrido J."/>
        </authorList>
    </citation>
    <scope>NUCLEOTIDE SEQUENCE</scope>
    <source>
        <strain evidence="2">A484AB</strain>
    </source>
</reference>
<dbReference type="InterPro" id="IPR013947">
    <property type="entry name" value="Mediator_Med14"/>
</dbReference>
<gene>
    <name evidence="2" type="ORF">PACLA_8A074712</name>
</gene>
<dbReference type="Proteomes" id="UP001152795">
    <property type="component" value="Unassembled WGS sequence"/>
</dbReference>
<feature type="non-terminal residue" evidence="2">
    <location>
        <position position="1"/>
    </location>
</feature>
<dbReference type="InterPro" id="IPR056877">
    <property type="entry name" value="Med14_C"/>
</dbReference>
<feature type="non-terminal residue" evidence="2">
    <location>
        <position position="96"/>
    </location>
</feature>
<keyword evidence="3" id="KW-1185">Reference proteome</keyword>
<protein>
    <submittedName>
        <fullName evidence="2">Mediator of RNA polymerase II transcription subunit 14-like</fullName>
    </submittedName>
</protein>
<dbReference type="OrthoDB" id="205099at2759"/>
<evidence type="ECO:0000313" key="2">
    <source>
        <dbReference type="EMBL" id="CAB4039499.1"/>
    </source>
</evidence>
<dbReference type="GO" id="GO:0006357">
    <property type="term" value="P:regulation of transcription by RNA polymerase II"/>
    <property type="evidence" value="ECO:0007669"/>
    <property type="project" value="InterPro"/>
</dbReference>
<comment type="caution">
    <text evidence="2">The sequence shown here is derived from an EMBL/GenBank/DDBJ whole genome shotgun (WGS) entry which is preliminary data.</text>
</comment>
<accession>A0A7D9K2C2</accession>